<evidence type="ECO:0000313" key="3">
    <source>
        <dbReference type="Proteomes" id="UP001175226"/>
    </source>
</evidence>
<evidence type="ECO:0000313" key="2">
    <source>
        <dbReference type="EMBL" id="KAK0430285.1"/>
    </source>
</evidence>
<dbReference type="Proteomes" id="UP001175226">
    <property type="component" value="Unassembled WGS sequence"/>
</dbReference>
<evidence type="ECO:0000256" key="1">
    <source>
        <dbReference type="SAM" id="MobiDB-lite"/>
    </source>
</evidence>
<accession>A0AA39ITN7</accession>
<dbReference type="EMBL" id="JAUEPT010000157">
    <property type="protein sequence ID" value="KAK0430285.1"/>
    <property type="molecule type" value="Genomic_DNA"/>
</dbReference>
<protein>
    <submittedName>
        <fullName evidence="2">Uncharacterized protein</fullName>
    </submittedName>
</protein>
<comment type="caution">
    <text evidence="2">The sequence shown here is derived from an EMBL/GenBank/DDBJ whole genome shotgun (WGS) entry which is preliminary data.</text>
</comment>
<feature type="region of interest" description="Disordered" evidence="1">
    <location>
        <begin position="1"/>
        <end position="34"/>
    </location>
</feature>
<gene>
    <name evidence="2" type="ORF">EV421DRAFT_1935698</name>
</gene>
<feature type="compositionally biased region" description="Polar residues" evidence="1">
    <location>
        <begin position="507"/>
        <end position="535"/>
    </location>
</feature>
<organism evidence="2 3">
    <name type="scientific">Armillaria borealis</name>
    <dbReference type="NCBI Taxonomy" id="47425"/>
    <lineage>
        <taxon>Eukaryota</taxon>
        <taxon>Fungi</taxon>
        <taxon>Dikarya</taxon>
        <taxon>Basidiomycota</taxon>
        <taxon>Agaricomycotina</taxon>
        <taxon>Agaricomycetes</taxon>
        <taxon>Agaricomycetidae</taxon>
        <taxon>Agaricales</taxon>
        <taxon>Marasmiineae</taxon>
        <taxon>Physalacriaceae</taxon>
        <taxon>Armillaria</taxon>
    </lineage>
</organism>
<feature type="compositionally biased region" description="Polar residues" evidence="1">
    <location>
        <begin position="1"/>
        <end position="25"/>
    </location>
</feature>
<dbReference type="AlphaFoldDB" id="A0AA39ITN7"/>
<sequence>MSSPWTDTIPSSVWSTHGNWPQETNLPPSTPSLHSSLDMLETGLFLDTSILDEYSPFGRPASTDVFDLPEYHSWSSSLTPMVPTSMSSCLGHGTSNNSTNIRGCGTDSNHGKTLPTLPARNQTSSVITSHLQQLEQTCMELCQHLMRKKHEHGTLQAAYVQLLKIVEKNIKSSSSGNAEGLAYFHSELEQPEEFADDEQKVLTKTMKSSGNANKNIGMHFVTDIFGEVISGERAKEIHSLIYAIWVDWAKEGRAPEKWRLAGDTHFNEFMRKICQKFLEVSYCSSGWKSDMLSIQYYLSWHDSNSEMIATCMQRLRAEKLKEAALALQLKEGRLGSAKNMVKKEATDNGEGQHEVKKQKVAERKKVVTRHHDDDDTISKPRKNGPFNKDEAAMSKSPLEHLGHVPFTPIQAEPGIKLPVDSVTASLNHHSMIVHTNLPPVATVVTLQEDVLDPVTETASNSDSHSSPKTAVDIGSTALDEKKCASDDLAAAGWPKLKILLKNPLMQSKHSNAPSLTNTSTSDTGIASSGSGTSLSIVPENPVEMNSTKALDNMSGIAGCNTASGPSTTKPEKGQSKQGANKMKPSESTTPRALCANDWITRDLPTTDPEEHNKWLVLSKEAEARKKSTIIAIKKPISIVADDAPYLGIKLVLMQTLRLCKGDHDDIERFIGDCIVYFEAFASYFHHHSQMVPFTASYFEGSTKDWWVYKCQEFWMANTWDATPA</sequence>
<feature type="region of interest" description="Disordered" evidence="1">
    <location>
        <begin position="552"/>
        <end position="591"/>
    </location>
</feature>
<reference evidence="2" key="1">
    <citation type="submission" date="2023-06" db="EMBL/GenBank/DDBJ databases">
        <authorList>
            <consortium name="Lawrence Berkeley National Laboratory"/>
            <person name="Ahrendt S."/>
            <person name="Sahu N."/>
            <person name="Indic B."/>
            <person name="Wong-Bajracharya J."/>
            <person name="Merenyi Z."/>
            <person name="Ke H.-M."/>
            <person name="Monk M."/>
            <person name="Kocsube S."/>
            <person name="Drula E."/>
            <person name="Lipzen A."/>
            <person name="Balint B."/>
            <person name="Henrissat B."/>
            <person name="Andreopoulos B."/>
            <person name="Martin F.M."/>
            <person name="Harder C.B."/>
            <person name="Rigling D."/>
            <person name="Ford K.L."/>
            <person name="Foster G.D."/>
            <person name="Pangilinan J."/>
            <person name="Papanicolaou A."/>
            <person name="Barry K."/>
            <person name="LaButti K."/>
            <person name="Viragh M."/>
            <person name="Koriabine M."/>
            <person name="Yan M."/>
            <person name="Riley R."/>
            <person name="Champramary S."/>
            <person name="Plett K.L."/>
            <person name="Tsai I.J."/>
            <person name="Slot J."/>
            <person name="Sipos G."/>
            <person name="Plett J."/>
            <person name="Nagy L.G."/>
            <person name="Grigoriev I.V."/>
        </authorList>
    </citation>
    <scope>NUCLEOTIDE SEQUENCE</scope>
    <source>
        <strain evidence="2">FPL87.14</strain>
    </source>
</reference>
<feature type="region of interest" description="Disordered" evidence="1">
    <location>
        <begin position="507"/>
        <end position="539"/>
    </location>
</feature>
<proteinExistence type="predicted"/>
<feature type="compositionally biased region" description="Basic and acidic residues" evidence="1">
    <location>
        <begin position="343"/>
        <end position="378"/>
    </location>
</feature>
<feature type="region of interest" description="Disordered" evidence="1">
    <location>
        <begin position="343"/>
        <end position="388"/>
    </location>
</feature>
<name>A0AA39ITN7_9AGAR</name>
<keyword evidence="3" id="KW-1185">Reference proteome</keyword>